<name>A0A1I0YEL7_9CLOT</name>
<dbReference type="Pfam" id="PF10694">
    <property type="entry name" value="DUF2500"/>
    <property type="match status" value="1"/>
</dbReference>
<evidence type="ECO:0000256" key="1">
    <source>
        <dbReference type="SAM" id="Phobius"/>
    </source>
</evidence>
<organism evidence="2 3">
    <name type="scientific">Clostridium frigidicarnis</name>
    <dbReference type="NCBI Taxonomy" id="84698"/>
    <lineage>
        <taxon>Bacteria</taxon>
        <taxon>Bacillati</taxon>
        <taxon>Bacillota</taxon>
        <taxon>Clostridia</taxon>
        <taxon>Eubacteriales</taxon>
        <taxon>Clostridiaceae</taxon>
        <taxon>Clostridium</taxon>
    </lineage>
</organism>
<dbReference type="AlphaFoldDB" id="A0A1I0YEL7"/>
<keyword evidence="3" id="KW-1185">Reference proteome</keyword>
<keyword evidence="1" id="KW-1133">Transmembrane helix</keyword>
<gene>
    <name evidence="2" type="ORF">SAMN04488528_1012102</name>
</gene>
<evidence type="ECO:0000313" key="3">
    <source>
        <dbReference type="Proteomes" id="UP000198619"/>
    </source>
</evidence>
<dbReference type="STRING" id="84698.SAMN04488528_1012102"/>
<dbReference type="Proteomes" id="UP000198619">
    <property type="component" value="Unassembled WGS sequence"/>
</dbReference>
<proteinExistence type="predicted"/>
<keyword evidence="1" id="KW-0472">Membrane</keyword>
<feature type="transmembrane region" description="Helical" evidence="1">
    <location>
        <begin position="6"/>
        <end position="24"/>
    </location>
</feature>
<evidence type="ECO:0000313" key="2">
    <source>
        <dbReference type="EMBL" id="SFB11227.1"/>
    </source>
</evidence>
<reference evidence="2 3" key="1">
    <citation type="submission" date="2016-10" db="EMBL/GenBank/DDBJ databases">
        <authorList>
            <person name="de Groot N.N."/>
        </authorList>
    </citation>
    <scope>NUCLEOTIDE SEQUENCE [LARGE SCALE GENOMIC DNA]</scope>
    <source>
        <strain evidence="2 3">DSM 12271</strain>
    </source>
</reference>
<dbReference type="EMBL" id="FOKI01000012">
    <property type="protein sequence ID" value="SFB11227.1"/>
    <property type="molecule type" value="Genomic_DNA"/>
</dbReference>
<keyword evidence="1" id="KW-0812">Transmembrane</keyword>
<dbReference type="RefSeq" id="WP_090040911.1">
    <property type="nucleotide sequence ID" value="NZ_FOKI01000012.1"/>
</dbReference>
<accession>A0A1I0YEL7</accession>
<protein>
    <recommendedName>
        <fullName evidence="4">DUF2500 domain-containing protein</fullName>
    </recommendedName>
</protein>
<dbReference type="OrthoDB" id="282886at2"/>
<sequence>MFGLQILFFIILAVIIIKVIITYIKNENSPIISIKAKLICKNRQVRTRTDSNGMITRNETLRLKFQLDTGSELELTVGTCIFRNVPENQWGTLTFQGTRFLKFQWENGVVEK</sequence>
<dbReference type="InterPro" id="IPR019635">
    <property type="entry name" value="DUF2500"/>
</dbReference>
<dbReference type="Gene3D" id="2.40.50.660">
    <property type="match status" value="1"/>
</dbReference>
<evidence type="ECO:0008006" key="4">
    <source>
        <dbReference type="Google" id="ProtNLM"/>
    </source>
</evidence>